<accession>A0A4Q9I0F9</accession>
<dbReference type="InterPro" id="IPR029063">
    <property type="entry name" value="SAM-dependent_MTases_sf"/>
</dbReference>
<comment type="caution">
    <text evidence="1">The sequence shown here is derived from an EMBL/GenBank/DDBJ whole genome shotgun (WGS) entry which is preliminary data.</text>
</comment>
<protein>
    <submittedName>
        <fullName evidence="1">Uncharacterized protein</fullName>
    </submittedName>
</protein>
<reference evidence="1 2" key="1">
    <citation type="submission" date="2019-02" db="EMBL/GenBank/DDBJ databases">
        <title>Draft Genome Sequence of Streptomyces sp. AM-2504, identified by 16S rRNA comparative analysis as a Streptomyces Kasugaensis strain.</title>
        <authorList>
            <person name="Napolioni V."/>
            <person name="Giuliodori A.M."/>
            <person name="Spurio R."/>
            <person name="Fabbretti A."/>
        </authorList>
    </citation>
    <scope>NUCLEOTIDE SEQUENCE [LARGE SCALE GENOMIC DNA]</scope>
    <source>
        <strain evidence="1 2">AM-2504</strain>
    </source>
</reference>
<dbReference type="AlphaFoldDB" id="A0A4Q9I0F9"/>
<keyword evidence="2" id="KW-1185">Reference proteome</keyword>
<dbReference type="Gene3D" id="3.40.50.150">
    <property type="entry name" value="Vaccinia Virus protein VP39"/>
    <property type="match status" value="1"/>
</dbReference>
<gene>
    <name evidence="1" type="ORF">EYS09_02825</name>
</gene>
<evidence type="ECO:0000313" key="2">
    <source>
        <dbReference type="Proteomes" id="UP000292452"/>
    </source>
</evidence>
<name>A0A4Q9I0F9_STRKA</name>
<organism evidence="1 2">
    <name type="scientific">Streptomyces kasugaensis</name>
    <dbReference type="NCBI Taxonomy" id="1946"/>
    <lineage>
        <taxon>Bacteria</taxon>
        <taxon>Bacillati</taxon>
        <taxon>Actinomycetota</taxon>
        <taxon>Actinomycetes</taxon>
        <taxon>Kitasatosporales</taxon>
        <taxon>Streptomycetaceae</taxon>
        <taxon>Streptomyces</taxon>
    </lineage>
</organism>
<proteinExistence type="predicted"/>
<sequence length="464" mass="51261">MTGTEFAGEHKAAAGYLDAAANGHGEEKALLVHWALQRVRAQCPRVVEIGPGGGSAVSFLASRLASEQERQKNISLTLIEAPGVASASLKQAMAEFSKVGSCEFVSGFAQDIGTIVSEPADVISASALLHEVYSYSGGYGGLQSLIRALPGVLKPEGLFAYRDVYAVEGSSLHERAVQTYDSKPWIQFLRMFLPSYLREGTHPYHGAADEVLVRQDSRIVPMESLDEETYAFVSAPVGIFREVQRHYLTFRDHIWRSGVLGFRPVLDGQLSSDWIDAKSGHKRVHYSITEANWLPASQKKTLLMLSERYADHYTVDGDIFDEFTDIALSMFLGLAAEGASECADVRDHWMVREGRETYAYLTADELLTAFAVSSVEAPQGGRSVLMPIRVSDVLQRDRSYYNRYLRKKLPNPLKDAKQLVLFSNISLTDSYSLESAMNSLQRWCSKAGLARVYSALNGGGWYGE</sequence>
<dbReference type="RefSeq" id="WP_131122050.1">
    <property type="nucleotide sequence ID" value="NZ_SIXH01000014.1"/>
</dbReference>
<dbReference type="Proteomes" id="UP000292452">
    <property type="component" value="Unassembled WGS sequence"/>
</dbReference>
<dbReference type="EMBL" id="SIXH01000014">
    <property type="protein sequence ID" value="TBO61117.1"/>
    <property type="molecule type" value="Genomic_DNA"/>
</dbReference>
<dbReference type="SUPFAM" id="SSF53335">
    <property type="entry name" value="S-adenosyl-L-methionine-dependent methyltransferases"/>
    <property type="match status" value="1"/>
</dbReference>
<evidence type="ECO:0000313" key="1">
    <source>
        <dbReference type="EMBL" id="TBO61117.1"/>
    </source>
</evidence>